<evidence type="ECO:0000313" key="8">
    <source>
        <dbReference type="Proteomes" id="UP000324595"/>
    </source>
</evidence>
<dbReference type="GO" id="GO:0016301">
    <property type="term" value="F:kinase activity"/>
    <property type="evidence" value="ECO:0007669"/>
    <property type="project" value="UniProtKB-KW"/>
</dbReference>
<dbReference type="GO" id="GO:0030975">
    <property type="term" value="F:thiamine binding"/>
    <property type="evidence" value="ECO:0007669"/>
    <property type="project" value="InterPro"/>
</dbReference>
<dbReference type="InterPro" id="IPR036759">
    <property type="entry name" value="TPK_catalytic_sf"/>
</dbReference>
<dbReference type="InterPro" id="IPR053149">
    <property type="entry name" value="TPK"/>
</dbReference>
<dbReference type="Pfam" id="PF04265">
    <property type="entry name" value="TPK_B1_binding"/>
    <property type="match status" value="1"/>
</dbReference>
<evidence type="ECO:0000256" key="2">
    <source>
        <dbReference type="ARBA" id="ARBA00022741"/>
    </source>
</evidence>
<evidence type="ECO:0000256" key="5">
    <source>
        <dbReference type="NCBIfam" id="TIGR01378"/>
    </source>
</evidence>
<sequence>MKRALILCNGRPPNRSLFREYRAKADLFIAADGGGNIARDFDAHPDLIIGDLDSFIPYEDESFETLKKSDQESNDLEKALSYLRNRKTTHVDILAATGQRIDQTLKNISVLKQFNPQFEQLFMIDDYGVLQLIPKSFSTDLPKGTTVSLFPLSGKADGIITEGLKYPLEDEIMENGVRDGSSNKVVENPIKISYKNGDLLMFISHKKFEDSL</sequence>
<dbReference type="Proteomes" id="UP000324595">
    <property type="component" value="Unassembled WGS sequence"/>
</dbReference>
<organism evidence="7 8">
    <name type="scientific">Fodinibius salinus</name>
    <dbReference type="NCBI Taxonomy" id="860790"/>
    <lineage>
        <taxon>Bacteria</taxon>
        <taxon>Pseudomonadati</taxon>
        <taxon>Balneolota</taxon>
        <taxon>Balneolia</taxon>
        <taxon>Balneolales</taxon>
        <taxon>Balneolaceae</taxon>
        <taxon>Fodinibius</taxon>
    </lineage>
</organism>
<keyword evidence="3 7" id="KW-0418">Kinase</keyword>
<dbReference type="NCBIfam" id="TIGR01378">
    <property type="entry name" value="thi_PPkinase"/>
    <property type="match status" value="1"/>
</dbReference>
<evidence type="ECO:0000313" key="7">
    <source>
        <dbReference type="EMBL" id="TYP93922.1"/>
    </source>
</evidence>
<name>A0A5D3YK51_9BACT</name>
<dbReference type="EC" id="2.7.6.2" evidence="5"/>
<evidence type="ECO:0000256" key="4">
    <source>
        <dbReference type="ARBA" id="ARBA00022840"/>
    </source>
</evidence>
<dbReference type="SUPFAM" id="SSF63999">
    <property type="entry name" value="Thiamin pyrophosphokinase, catalytic domain"/>
    <property type="match status" value="1"/>
</dbReference>
<keyword evidence="1" id="KW-0808">Transferase</keyword>
<comment type="caution">
    <text evidence="7">The sequence shown here is derived from an EMBL/GenBank/DDBJ whole genome shotgun (WGS) entry which is preliminary data.</text>
</comment>
<dbReference type="PANTHER" id="PTHR41299:SF1">
    <property type="entry name" value="THIAMINE PYROPHOSPHOKINASE"/>
    <property type="match status" value="1"/>
</dbReference>
<dbReference type="AlphaFoldDB" id="A0A5D3YK51"/>
<dbReference type="Gene3D" id="3.40.50.10240">
    <property type="entry name" value="Thiamin pyrophosphokinase, catalytic domain"/>
    <property type="match status" value="1"/>
</dbReference>
<dbReference type="InterPro" id="IPR036371">
    <property type="entry name" value="TPK_B1-bd_sf"/>
</dbReference>
<dbReference type="CDD" id="cd07995">
    <property type="entry name" value="TPK"/>
    <property type="match status" value="1"/>
</dbReference>
<dbReference type="SMART" id="SM00983">
    <property type="entry name" value="TPK_B1_binding"/>
    <property type="match status" value="1"/>
</dbReference>
<protein>
    <recommendedName>
        <fullName evidence="5">Thiamine diphosphokinase</fullName>
        <ecNumber evidence="5">2.7.6.2</ecNumber>
    </recommendedName>
</protein>
<evidence type="ECO:0000259" key="6">
    <source>
        <dbReference type="SMART" id="SM00983"/>
    </source>
</evidence>
<dbReference type="PANTHER" id="PTHR41299">
    <property type="entry name" value="THIAMINE PYROPHOSPHOKINASE"/>
    <property type="match status" value="1"/>
</dbReference>
<accession>A0A5D3YK51</accession>
<reference evidence="7 8" key="1">
    <citation type="submission" date="2019-07" db="EMBL/GenBank/DDBJ databases">
        <title>Genomic Encyclopedia of Archaeal and Bacterial Type Strains, Phase II (KMG-II): from individual species to whole genera.</title>
        <authorList>
            <person name="Goeker M."/>
        </authorList>
    </citation>
    <scope>NUCLEOTIDE SEQUENCE [LARGE SCALE GENOMIC DNA]</scope>
    <source>
        <strain evidence="7 8">DSM 21935</strain>
    </source>
</reference>
<proteinExistence type="predicted"/>
<dbReference type="SUPFAM" id="SSF63862">
    <property type="entry name" value="Thiamin pyrophosphokinase, substrate-binding domain"/>
    <property type="match status" value="1"/>
</dbReference>
<dbReference type="GO" id="GO:0004788">
    <property type="term" value="F:thiamine diphosphokinase activity"/>
    <property type="evidence" value="ECO:0007669"/>
    <property type="project" value="UniProtKB-UniRule"/>
</dbReference>
<dbReference type="RefSeq" id="WP_148898961.1">
    <property type="nucleotide sequence ID" value="NZ_VNHY01000002.1"/>
</dbReference>
<dbReference type="EMBL" id="VNHY01000002">
    <property type="protein sequence ID" value="TYP93922.1"/>
    <property type="molecule type" value="Genomic_DNA"/>
</dbReference>
<feature type="domain" description="Thiamin pyrophosphokinase thiamin-binding" evidence="6">
    <location>
        <begin position="128"/>
        <end position="200"/>
    </location>
</feature>
<keyword evidence="4" id="KW-0067">ATP-binding</keyword>
<dbReference type="OrthoDB" id="1132102at2"/>
<evidence type="ECO:0000256" key="3">
    <source>
        <dbReference type="ARBA" id="ARBA00022777"/>
    </source>
</evidence>
<dbReference type="GO" id="GO:0006772">
    <property type="term" value="P:thiamine metabolic process"/>
    <property type="evidence" value="ECO:0007669"/>
    <property type="project" value="UniProtKB-UniRule"/>
</dbReference>
<dbReference type="InterPro" id="IPR006282">
    <property type="entry name" value="Thi_PPkinase"/>
</dbReference>
<dbReference type="Pfam" id="PF04263">
    <property type="entry name" value="TPK_catalytic"/>
    <property type="match status" value="1"/>
</dbReference>
<gene>
    <name evidence="7" type="ORF">LX73_1638</name>
</gene>
<dbReference type="InterPro" id="IPR007373">
    <property type="entry name" value="Thiamin_PyroPKinase_B1-bd"/>
</dbReference>
<keyword evidence="2" id="KW-0547">Nucleotide-binding</keyword>
<dbReference type="GO" id="GO:0009229">
    <property type="term" value="P:thiamine diphosphate biosynthetic process"/>
    <property type="evidence" value="ECO:0007669"/>
    <property type="project" value="InterPro"/>
</dbReference>
<keyword evidence="8" id="KW-1185">Reference proteome</keyword>
<dbReference type="InterPro" id="IPR007371">
    <property type="entry name" value="TPK_catalytic"/>
</dbReference>
<dbReference type="GO" id="GO:0005524">
    <property type="term" value="F:ATP binding"/>
    <property type="evidence" value="ECO:0007669"/>
    <property type="project" value="UniProtKB-KW"/>
</dbReference>
<evidence type="ECO:0000256" key="1">
    <source>
        <dbReference type="ARBA" id="ARBA00022679"/>
    </source>
</evidence>